<sequence length="78" mass="9018">MPQYTLVTDQEIAEAIKKQIGHKEFKKLFSVQLIDYKPQPDYVEVIVSTEKPEFLFSLGRMVGIRMMAQKAENMAKNP</sequence>
<name>A0A7G7GB07_9BACT</name>
<dbReference type="KEGG" id="aswu:HUW51_17025"/>
<gene>
    <name evidence="1" type="ORF">HUW51_17025</name>
</gene>
<dbReference type="RefSeq" id="WP_185270822.1">
    <property type="nucleotide sequence ID" value="NZ_CP055156.1"/>
</dbReference>
<keyword evidence="2" id="KW-1185">Reference proteome</keyword>
<evidence type="ECO:0000313" key="1">
    <source>
        <dbReference type="EMBL" id="QNF34341.1"/>
    </source>
</evidence>
<dbReference type="Proteomes" id="UP000515237">
    <property type="component" value="Chromosome"/>
</dbReference>
<protein>
    <submittedName>
        <fullName evidence="1">Uncharacterized protein</fullName>
    </submittedName>
</protein>
<evidence type="ECO:0000313" key="2">
    <source>
        <dbReference type="Proteomes" id="UP000515237"/>
    </source>
</evidence>
<accession>A0A7G7GB07</accession>
<proteinExistence type="predicted"/>
<dbReference type="EMBL" id="CP055156">
    <property type="protein sequence ID" value="QNF34341.1"/>
    <property type="molecule type" value="Genomic_DNA"/>
</dbReference>
<dbReference type="AlphaFoldDB" id="A0A7G7GB07"/>
<reference evidence="1 2" key="1">
    <citation type="journal article" date="2018" name="Int. J. Syst. Evol. Microbiol.">
        <title>Adhaeribacter swui sp. nov., isolated from wet mud.</title>
        <authorList>
            <person name="Kim D.U."/>
            <person name="Kim K.W."/>
            <person name="Kang M.S."/>
            <person name="Kim J.Y."/>
            <person name="Jang J.H."/>
            <person name="Kim M.K."/>
        </authorList>
    </citation>
    <scope>NUCLEOTIDE SEQUENCE [LARGE SCALE GENOMIC DNA]</scope>
    <source>
        <strain evidence="1 2">KCTC 52873</strain>
    </source>
</reference>
<organism evidence="1 2">
    <name type="scientific">Adhaeribacter swui</name>
    <dbReference type="NCBI Taxonomy" id="2086471"/>
    <lineage>
        <taxon>Bacteria</taxon>
        <taxon>Pseudomonadati</taxon>
        <taxon>Bacteroidota</taxon>
        <taxon>Cytophagia</taxon>
        <taxon>Cytophagales</taxon>
        <taxon>Hymenobacteraceae</taxon>
        <taxon>Adhaeribacter</taxon>
    </lineage>
</organism>